<protein>
    <submittedName>
        <fullName evidence="1">Uncharacterized protein</fullName>
    </submittedName>
</protein>
<dbReference type="EMBL" id="KE344374">
    <property type="protein sequence ID" value="EXB59139.1"/>
    <property type="molecule type" value="Genomic_DNA"/>
</dbReference>
<evidence type="ECO:0000313" key="1">
    <source>
        <dbReference type="EMBL" id="EXB59139.1"/>
    </source>
</evidence>
<dbReference type="Proteomes" id="UP000030645">
    <property type="component" value="Unassembled WGS sequence"/>
</dbReference>
<keyword evidence="2" id="KW-1185">Reference proteome</keyword>
<accession>W9R945</accession>
<proteinExistence type="predicted"/>
<sequence>MKLNSNHCHRSYYFFAGITNPERLRIVRVANPGLPPINSTVYAANHRSNLLERFEALDAAAPQTGAAAPARAQRSTAARMHVLLRQRAATHFRLLFRACGFYQTRCSSSTANLRLDGAQRGCESRSRKRSATYLGSRCPIEDAVDDVATSTSLRTHRCLDREELPEVVDGVAGMDLVRD</sequence>
<organism evidence="1 2">
    <name type="scientific">Morus notabilis</name>
    <dbReference type="NCBI Taxonomy" id="981085"/>
    <lineage>
        <taxon>Eukaryota</taxon>
        <taxon>Viridiplantae</taxon>
        <taxon>Streptophyta</taxon>
        <taxon>Embryophyta</taxon>
        <taxon>Tracheophyta</taxon>
        <taxon>Spermatophyta</taxon>
        <taxon>Magnoliopsida</taxon>
        <taxon>eudicotyledons</taxon>
        <taxon>Gunneridae</taxon>
        <taxon>Pentapetalae</taxon>
        <taxon>rosids</taxon>
        <taxon>fabids</taxon>
        <taxon>Rosales</taxon>
        <taxon>Moraceae</taxon>
        <taxon>Moreae</taxon>
        <taxon>Morus</taxon>
    </lineage>
</organism>
<reference evidence="2" key="1">
    <citation type="submission" date="2013-01" db="EMBL/GenBank/DDBJ databases">
        <title>Draft Genome Sequence of a Mulberry Tree, Morus notabilis C.K. Schneid.</title>
        <authorList>
            <person name="He N."/>
            <person name="Zhao S."/>
        </authorList>
    </citation>
    <scope>NUCLEOTIDE SEQUENCE</scope>
</reference>
<dbReference type="AlphaFoldDB" id="W9R945"/>
<evidence type="ECO:0000313" key="2">
    <source>
        <dbReference type="Proteomes" id="UP000030645"/>
    </source>
</evidence>
<name>W9R945_9ROSA</name>
<gene>
    <name evidence="1" type="ORF">L484_014634</name>
</gene>